<evidence type="ECO:0000313" key="9">
    <source>
        <dbReference type="EMBL" id="HIS65193.1"/>
    </source>
</evidence>
<keyword evidence="5 9" id="KW-0269">Exonuclease</keyword>
<dbReference type="PANTHER" id="PTHR30255">
    <property type="entry name" value="SINGLE-STRANDED-DNA-SPECIFIC EXONUCLEASE RECJ"/>
    <property type="match status" value="1"/>
</dbReference>
<dbReference type="GO" id="GO:0006281">
    <property type="term" value="P:DNA repair"/>
    <property type="evidence" value="ECO:0007669"/>
    <property type="project" value="InterPro"/>
</dbReference>
<evidence type="ECO:0000259" key="6">
    <source>
        <dbReference type="Pfam" id="PF01368"/>
    </source>
</evidence>
<dbReference type="Gene3D" id="3.90.1640.30">
    <property type="match status" value="1"/>
</dbReference>
<evidence type="ECO:0000256" key="4">
    <source>
        <dbReference type="ARBA" id="ARBA00022801"/>
    </source>
</evidence>
<dbReference type="Pfam" id="PF01368">
    <property type="entry name" value="DHH"/>
    <property type="match status" value="1"/>
</dbReference>
<evidence type="ECO:0000256" key="1">
    <source>
        <dbReference type="ARBA" id="ARBA00005915"/>
    </source>
</evidence>
<protein>
    <recommendedName>
        <fullName evidence="2">Single-stranded-DNA-specific exonuclease RecJ</fullName>
    </recommendedName>
</protein>
<evidence type="ECO:0000313" key="10">
    <source>
        <dbReference type="Proteomes" id="UP000886741"/>
    </source>
</evidence>
<dbReference type="InterPro" id="IPR051673">
    <property type="entry name" value="SSDNA_exonuclease_RecJ"/>
</dbReference>
<dbReference type="Gene3D" id="3.10.310.30">
    <property type="match status" value="1"/>
</dbReference>
<dbReference type="InterPro" id="IPR003156">
    <property type="entry name" value="DHHA1_dom"/>
</dbReference>
<organism evidence="9 10">
    <name type="scientific">Candidatus Avoscillospira avistercoris</name>
    <dbReference type="NCBI Taxonomy" id="2840707"/>
    <lineage>
        <taxon>Bacteria</taxon>
        <taxon>Bacillati</taxon>
        <taxon>Bacillota</taxon>
        <taxon>Clostridia</taxon>
        <taxon>Eubacteriales</taxon>
        <taxon>Oscillospiraceae</taxon>
        <taxon>Oscillospiraceae incertae sedis</taxon>
        <taxon>Candidatus Avoscillospira</taxon>
    </lineage>
</organism>
<keyword evidence="3" id="KW-0540">Nuclease</keyword>
<proteinExistence type="inferred from homology"/>
<evidence type="ECO:0000259" key="8">
    <source>
        <dbReference type="Pfam" id="PF17768"/>
    </source>
</evidence>
<sequence>MKYGSWNVAGYDATAAHDLWEAGFSPLTAAVLCSRGCSTPREAADLLSVDGPLPPPEAMTDLPAAAQRVRQALENGERIAVFGDYDVDGITSTCLLTQFLREQGGDCLFYIPGRMEEGYGLNIPAIDALHQQGVTLLITVDCGITAHREAAYCRELGLDLIITDHHECKDALPDAVAVVDPHRCDEHYPHCDLAGVGVAFKLAAAIAGDQEAVLDRYADLVCLGTVADVMPLTGENRVFVSRGLQQLHTRPRLGLAALMDQCSCAGSPPTASTIGYTLAPRINAAGRLGQVELAVELFLTDDPQRAQYLARELCELNRQRQFVESEIYEQAVAMLRGRPQPAAIVLADERWHQGVVGIVASRLAEEYRCPTFLICLDGEHGKASSRSYGGFNLFAALEALGDHLESYGGHELAAGFTIRRDAIDGFRQAMEQRAAAFRDSADYRCALEIDCMVEPSLLTLQTVAALDQLEPCGAGCPKPVLAMGGLIVDQCGEVGGGRHLRLRLRKGTVCLNAIYFSATQARCGIHVGDVVEVAFTPQINEYRGVRSVQLNVVDIRPMTADTQQSYEQALYERCLAGFVSPPEADWFLPQRPDFVALWRYLSAQTGEICDECAALREKLSRYAGVPASMIRMKLCLDVFAEQGLIALEHRAQRLSITLTAQGRKVDLEESRILRRLKEKKAGD</sequence>
<evidence type="ECO:0000256" key="5">
    <source>
        <dbReference type="ARBA" id="ARBA00022839"/>
    </source>
</evidence>
<reference evidence="9" key="2">
    <citation type="journal article" date="2021" name="PeerJ">
        <title>Extensive microbial diversity within the chicken gut microbiome revealed by metagenomics and culture.</title>
        <authorList>
            <person name="Gilroy R."/>
            <person name="Ravi A."/>
            <person name="Getino M."/>
            <person name="Pursley I."/>
            <person name="Horton D.L."/>
            <person name="Alikhan N.F."/>
            <person name="Baker D."/>
            <person name="Gharbi K."/>
            <person name="Hall N."/>
            <person name="Watson M."/>
            <person name="Adriaenssens E.M."/>
            <person name="Foster-Nyarko E."/>
            <person name="Jarju S."/>
            <person name="Secka A."/>
            <person name="Antonio M."/>
            <person name="Oren A."/>
            <person name="Chaudhuri R.R."/>
            <person name="La Ragione R."/>
            <person name="Hildebrand F."/>
            <person name="Pallen M.J."/>
        </authorList>
    </citation>
    <scope>NUCLEOTIDE SEQUENCE</scope>
    <source>
        <strain evidence="9">ChiBcec16-1751</strain>
    </source>
</reference>
<accession>A0A9D1FA90</accession>
<dbReference type="GO" id="GO:0006310">
    <property type="term" value="P:DNA recombination"/>
    <property type="evidence" value="ECO:0007669"/>
    <property type="project" value="InterPro"/>
</dbReference>
<dbReference type="PANTHER" id="PTHR30255:SF2">
    <property type="entry name" value="SINGLE-STRANDED-DNA-SPECIFIC EXONUCLEASE RECJ"/>
    <property type="match status" value="1"/>
</dbReference>
<dbReference type="EMBL" id="DVJJ01000112">
    <property type="protein sequence ID" value="HIS65193.1"/>
    <property type="molecule type" value="Genomic_DNA"/>
</dbReference>
<dbReference type="InterPro" id="IPR004610">
    <property type="entry name" value="RecJ"/>
</dbReference>
<feature type="domain" description="DDH" evidence="6">
    <location>
        <begin position="78"/>
        <end position="225"/>
    </location>
</feature>
<dbReference type="Pfam" id="PF17768">
    <property type="entry name" value="RecJ_OB"/>
    <property type="match status" value="1"/>
</dbReference>
<gene>
    <name evidence="9" type="primary">recJ</name>
    <name evidence="9" type="ORF">IAA83_07480</name>
</gene>
<dbReference type="Proteomes" id="UP000886741">
    <property type="component" value="Unassembled WGS sequence"/>
</dbReference>
<dbReference type="InterPro" id="IPR041122">
    <property type="entry name" value="RecJ_OB"/>
</dbReference>
<dbReference type="SUPFAM" id="SSF64182">
    <property type="entry name" value="DHH phosphoesterases"/>
    <property type="match status" value="1"/>
</dbReference>
<dbReference type="InterPro" id="IPR038763">
    <property type="entry name" value="DHH_sf"/>
</dbReference>
<name>A0A9D1FA90_9FIRM</name>
<dbReference type="GO" id="GO:0008409">
    <property type="term" value="F:5'-3' exonuclease activity"/>
    <property type="evidence" value="ECO:0007669"/>
    <property type="project" value="InterPro"/>
</dbReference>
<evidence type="ECO:0000256" key="3">
    <source>
        <dbReference type="ARBA" id="ARBA00022722"/>
    </source>
</evidence>
<reference evidence="9" key="1">
    <citation type="submission" date="2020-10" db="EMBL/GenBank/DDBJ databases">
        <authorList>
            <person name="Gilroy R."/>
        </authorList>
    </citation>
    <scope>NUCLEOTIDE SEQUENCE</scope>
    <source>
        <strain evidence="9">ChiBcec16-1751</strain>
    </source>
</reference>
<keyword evidence="4" id="KW-0378">Hydrolase</keyword>
<feature type="domain" description="RecJ OB" evidence="8">
    <location>
        <begin position="449"/>
        <end position="554"/>
    </location>
</feature>
<dbReference type="NCBIfam" id="TIGR00644">
    <property type="entry name" value="recJ"/>
    <property type="match status" value="1"/>
</dbReference>
<feature type="domain" description="DHHA1" evidence="7">
    <location>
        <begin position="344"/>
        <end position="434"/>
    </location>
</feature>
<dbReference type="InterPro" id="IPR001667">
    <property type="entry name" value="DDH_dom"/>
</dbReference>
<comment type="caution">
    <text evidence="9">The sequence shown here is derived from an EMBL/GenBank/DDBJ whole genome shotgun (WGS) entry which is preliminary data.</text>
</comment>
<evidence type="ECO:0000259" key="7">
    <source>
        <dbReference type="Pfam" id="PF02272"/>
    </source>
</evidence>
<comment type="similarity">
    <text evidence="1">Belongs to the RecJ family.</text>
</comment>
<evidence type="ECO:0000256" key="2">
    <source>
        <dbReference type="ARBA" id="ARBA00019841"/>
    </source>
</evidence>
<dbReference type="AlphaFoldDB" id="A0A9D1FA90"/>
<dbReference type="Pfam" id="PF02272">
    <property type="entry name" value="DHHA1"/>
    <property type="match status" value="1"/>
</dbReference>
<dbReference type="GO" id="GO:0003676">
    <property type="term" value="F:nucleic acid binding"/>
    <property type="evidence" value="ECO:0007669"/>
    <property type="project" value="InterPro"/>
</dbReference>